<dbReference type="SUPFAM" id="SSF51735">
    <property type="entry name" value="NAD(P)-binding Rossmann-fold domains"/>
    <property type="match status" value="2"/>
</dbReference>
<protein>
    <submittedName>
        <fullName evidence="3">NAD-dependent epimerase/dehydratase family protein</fullName>
    </submittedName>
</protein>
<dbReference type="InterPro" id="IPR000683">
    <property type="entry name" value="Gfo/Idh/MocA-like_OxRdtase_N"/>
</dbReference>
<reference evidence="3" key="1">
    <citation type="submission" date="2023-02" db="EMBL/GenBank/DDBJ databases">
        <title>Description of Roseinatronobacter alkalisoli sp. nov., an alkaliphilic bacerium isolated from soda soil.</title>
        <authorList>
            <person name="Wei W."/>
        </authorList>
    </citation>
    <scope>NUCLEOTIDE SEQUENCE</scope>
    <source>
        <strain evidence="3">HJB301</strain>
    </source>
</reference>
<gene>
    <name evidence="3" type="ORF">PUT78_10010</name>
</gene>
<name>A0ABT5T8J1_9RHOB</name>
<evidence type="ECO:0000259" key="1">
    <source>
        <dbReference type="Pfam" id="PF01370"/>
    </source>
</evidence>
<dbReference type="Pfam" id="PF01370">
    <property type="entry name" value="Epimerase"/>
    <property type="match status" value="1"/>
</dbReference>
<sequence length="699" mass="74902">MPQRELTVGLVGAGYIAQWHANVLAQIPGVRLVGVCDPAVTAAQGLAQAHGAQAFDSLDAMMATCGCDAVHILTPPHLHEPLALQALGHGAHVLVEKPFALSVSSARAMVDAARGADRRIAVNHNFLGLPAYRRLRAAMDQGVVGRVDQARIHWHFPLQPLRTGPFGLWMLQSPENLMLELGPHLHAFAYDLFGPLQDMSLRLSRPVTLPTGVELPQGWCVQGRAGGTEITLSASLVEGADDRSLSLRGAAGAARLDFASDTLIIDRANTSDIVLNPLRAEVARAGAHLREGLRNAAVQARSLNRRQPYALGFEGVFAAFYSAISRDEPVPAAFCGESAVAVMQDLEHVTAQLPARPAARPAPAADPSRPEVLVIGGTGFLGRELVAQLAAAGKRVGVLSRARANPFAGLDGQVQMVAASVHDRDALQQAMAGVECVYHLARAEEATWDGYLKNDVGVTENLARAALGAGVKRFVYTGTIASYDASRPERTITEDTDFGDMSRRNLYARSKALCEARLLALHRSDGLPLVIARPGIVVGPGGPLQHWGIGRWHGAGAVRIWGNGRNTLPFVLNEDVARALVLMAQKDGIDGQSFNLVGPPLLSAQDWFDAIAAHTGTRIAVSKGNLVLFWGMDWVKYTLKRYALGRGGLEQPLLADWRSRAHLSPFANSRACQVLGWAPEADRAAFIRKALDPQALFGF</sequence>
<organism evidence="3 4">
    <name type="scientific">Roseinatronobacter alkalisoli</name>
    <dbReference type="NCBI Taxonomy" id="3028235"/>
    <lineage>
        <taxon>Bacteria</taxon>
        <taxon>Pseudomonadati</taxon>
        <taxon>Pseudomonadota</taxon>
        <taxon>Alphaproteobacteria</taxon>
        <taxon>Rhodobacterales</taxon>
        <taxon>Paracoccaceae</taxon>
        <taxon>Roseinatronobacter</taxon>
    </lineage>
</organism>
<proteinExistence type="predicted"/>
<keyword evidence="4" id="KW-1185">Reference proteome</keyword>
<dbReference type="Gene3D" id="3.30.360.10">
    <property type="entry name" value="Dihydrodipicolinate Reductase, domain 2"/>
    <property type="match status" value="1"/>
</dbReference>
<dbReference type="Proteomes" id="UP001431784">
    <property type="component" value="Unassembled WGS sequence"/>
</dbReference>
<comment type="caution">
    <text evidence="3">The sequence shown here is derived from an EMBL/GenBank/DDBJ whole genome shotgun (WGS) entry which is preliminary data.</text>
</comment>
<feature type="domain" description="Gfo/Idh/MocA-like oxidoreductase N-terminal" evidence="2">
    <location>
        <begin position="7"/>
        <end position="124"/>
    </location>
</feature>
<dbReference type="InterPro" id="IPR036291">
    <property type="entry name" value="NAD(P)-bd_dom_sf"/>
</dbReference>
<evidence type="ECO:0000313" key="4">
    <source>
        <dbReference type="Proteomes" id="UP001431784"/>
    </source>
</evidence>
<evidence type="ECO:0000259" key="2">
    <source>
        <dbReference type="Pfam" id="PF01408"/>
    </source>
</evidence>
<dbReference type="PANTHER" id="PTHR43708">
    <property type="entry name" value="CONSERVED EXPRESSED OXIDOREDUCTASE (EUROFUNG)"/>
    <property type="match status" value="1"/>
</dbReference>
<dbReference type="InterPro" id="IPR001509">
    <property type="entry name" value="Epimerase_deHydtase"/>
</dbReference>
<dbReference type="RefSeq" id="WP_274352120.1">
    <property type="nucleotide sequence ID" value="NZ_JAQZSM010000007.1"/>
</dbReference>
<dbReference type="InterPro" id="IPR051317">
    <property type="entry name" value="Gfo/Idh/MocA_oxidoreduct"/>
</dbReference>
<dbReference type="PANTHER" id="PTHR43708:SF8">
    <property type="entry name" value="OXIDOREDUCTASE"/>
    <property type="match status" value="1"/>
</dbReference>
<dbReference type="Gene3D" id="3.40.50.720">
    <property type="entry name" value="NAD(P)-binding Rossmann-like Domain"/>
    <property type="match status" value="2"/>
</dbReference>
<dbReference type="Pfam" id="PF01408">
    <property type="entry name" value="GFO_IDH_MocA"/>
    <property type="match status" value="1"/>
</dbReference>
<feature type="domain" description="NAD-dependent epimerase/dehydratase" evidence="1">
    <location>
        <begin position="372"/>
        <end position="595"/>
    </location>
</feature>
<accession>A0ABT5T8J1</accession>
<dbReference type="EMBL" id="JAQZSM010000007">
    <property type="protein sequence ID" value="MDD7971438.1"/>
    <property type="molecule type" value="Genomic_DNA"/>
</dbReference>
<evidence type="ECO:0000313" key="3">
    <source>
        <dbReference type="EMBL" id="MDD7971438.1"/>
    </source>
</evidence>